<protein>
    <submittedName>
        <fullName evidence="1">DedA:phosphoesterase, PA-phosphatase related protein</fullName>
    </submittedName>
</protein>
<name>F3GLX9_PSESJ</name>
<feature type="non-terminal residue" evidence="1">
    <location>
        <position position="48"/>
    </location>
</feature>
<organism evidence="1 2">
    <name type="scientific">Pseudomonas syringae pv. pisi str. 1704B</name>
    <dbReference type="NCBI Taxonomy" id="629263"/>
    <lineage>
        <taxon>Bacteria</taxon>
        <taxon>Pseudomonadati</taxon>
        <taxon>Pseudomonadota</taxon>
        <taxon>Gammaproteobacteria</taxon>
        <taxon>Pseudomonadales</taxon>
        <taxon>Pseudomonadaceae</taxon>
        <taxon>Pseudomonas</taxon>
        <taxon>Pseudomonas syringae</taxon>
    </lineage>
</organism>
<evidence type="ECO:0000313" key="1">
    <source>
        <dbReference type="EMBL" id="EGH48082.1"/>
    </source>
</evidence>
<evidence type="ECO:0000313" key="2">
    <source>
        <dbReference type="Proteomes" id="UP000004986"/>
    </source>
</evidence>
<sequence>MLVAALFFGFPLLADFDNGLMTLIQEHRSETTQHIVVFVTSIGDFRAQ</sequence>
<dbReference type="AlphaFoldDB" id="F3GLX9"/>
<comment type="caution">
    <text evidence="1">The sequence shown here is derived from an EMBL/GenBank/DDBJ whole genome shotgun (WGS) entry which is preliminary data.</text>
</comment>
<dbReference type="EMBL" id="AEAI01002780">
    <property type="protein sequence ID" value="EGH48082.1"/>
    <property type="molecule type" value="Genomic_DNA"/>
</dbReference>
<proteinExistence type="predicted"/>
<gene>
    <name evidence="1" type="ORF">PSYPI_39689</name>
</gene>
<accession>F3GLX9</accession>
<reference evidence="1 2" key="1">
    <citation type="journal article" date="2011" name="PLoS Pathog.">
        <title>Dynamic evolution of pathogenicity revealed by sequencing and comparative genomics of 19 Pseudomonas syringae isolates.</title>
        <authorList>
            <person name="Baltrus D.A."/>
            <person name="Nishimura M.T."/>
            <person name="Romanchuk A."/>
            <person name="Chang J.H."/>
            <person name="Mukhtar M.S."/>
            <person name="Cherkis K."/>
            <person name="Roach J."/>
            <person name="Grant S.R."/>
            <person name="Jones C.D."/>
            <person name="Dangl J.L."/>
        </authorList>
    </citation>
    <scope>NUCLEOTIDE SEQUENCE [LARGE SCALE GENOMIC DNA]</scope>
    <source>
        <strain evidence="1 2">1704B</strain>
    </source>
</reference>
<dbReference type="Proteomes" id="UP000004986">
    <property type="component" value="Unassembled WGS sequence"/>
</dbReference>
<dbReference type="HOGENOM" id="CLU_3161963_0_0_6"/>
<keyword evidence="2" id="KW-1185">Reference proteome</keyword>